<accession>A0A8S5TU40</accession>
<dbReference type="Gene3D" id="3.90.320.10">
    <property type="match status" value="1"/>
</dbReference>
<evidence type="ECO:0008006" key="2">
    <source>
        <dbReference type="Google" id="ProtNLM"/>
    </source>
</evidence>
<proteinExistence type="predicted"/>
<dbReference type="InterPro" id="IPR021229">
    <property type="entry name" value="DUF2800"/>
</dbReference>
<sequence>MAFVFNPHRNLVGQHALLSASKYHWTRYDDEKFVNFYSLALAAQRGTELHDFAAKAIKLGVKLSGNSTIAMYVNDAISFGMTPEQPLYYSENCFGTADSIIFNKNKLRIHDLKTGEGPTSMIQLRIYAALFCLEYAISPETIKTELRIYQSGTKVCEEADPEEIRKIMDTIIHFDKMIFDMKRGVS</sequence>
<dbReference type="Pfam" id="PF10926">
    <property type="entry name" value="DUF2800"/>
    <property type="match status" value="1"/>
</dbReference>
<protein>
    <recommendedName>
        <fullName evidence="2">PD-(D/E)XK endonuclease-like domain-containing protein</fullName>
    </recommendedName>
</protein>
<dbReference type="EMBL" id="BK015930">
    <property type="protein sequence ID" value="DAF85718.1"/>
    <property type="molecule type" value="Genomic_DNA"/>
</dbReference>
<organism evidence="1">
    <name type="scientific">Siphoviridae sp. ctWT735</name>
    <dbReference type="NCBI Taxonomy" id="2825538"/>
    <lineage>
        <taxon>Viruses</taxon>
        <taxon>Duplodnaviria</taxon>
        <taxon>Heunggongvirae</taxon>
        <taxon>Uroviricota</taxon>
        <taxon>Caudoviricetes</taxon>
    </lineage>
</organism>
<dbReference type="InterPro" id="IPR011604">
    <property type="entry name" value="PDDEXK-like_dom_sf"/>
</dbReference>
<reference evidence="1" key="1">
    <citation type="journal article" date="2021" name="Proc. Natl. Acad. Sci. U.S.A.">
        <title>A Catalog of Tens of Thousands of Viruses from Human Metagenomes Reveals Hidden Associations with Chronic Diseases.</title>
        <authorList>
            <person name="Tisza M.J."/>
            <person name="Buck C.B."/>
        </authorList>
    </citation>
    <scope>NUCLEOTIDE SEQUENCE</scope>
    <source>
        <strain evidence="1">CtWT735</strain>
    </source>
</reference>
<name>A0A8S5TU40_9CAUD</name>
<evidence type="ECO:0000313" key="1">
    <source>
        <dbReference type="EMBL" id="DAF85718.1"/>
    </source>
</evidence>